<dbReference type="PANTHER" id="PTHR43794">
    <property type="entry name" value="AMINOHYDROLASE SSNA-RELATED"/>
    <property type="match status" value="1"/>
</dbReference>
<dbReference type="AlphaFoldDB" id="A0A545TXP7"/>
<dbReference type="PANTHER" id="PTHR43794:SF5">
    <property type="entry name" value="CHLOROHYDROLASE FAMILY PROTEIN"/>
    <property type="match status" value="1"/>
</dbReference>
<dbReference type="SUPFAM" id="SSF51338">
    <property type="entry name" value="Composite domain of metallo-dependent hydrolases"/>
    <property type="match status" value="1"/>
</dbReference>
<sequence>MKDSKTTRLLIRDATVLSMDAGVGNLRQGSMLVEGECIAAIVPNLNRDIDLAGVEVIDAKGMIALPGFVDAHRHIWQSPLTMAAADTDLNSYFAQVPGKLAPVYSPEDLWIANRIGALQALNAGITTIFDWCHVLHTPEHADAAIAGLRDSGIRAVFGYGFPNTEPAWSMDSERPVPEDIRRVRRNLLASDESLVTMAMAARGPEQSTLEVTRHDIAVARDLNLLISMHAGNGAFGLPYRSIERMHDAKLMGPDLQYVHGNSLTDESIRRIADSGGHLVCTPTIEMQMQFGYPAATRALAAGVRPGLGVDVVTSTEPSLFPQMAGTLQAARLQALEQGTPNIDSRDVLRFATLDGAASLRLERKTGSLTPGKQADIVLLRPTALTAINDPIGFAALGASSSSVDTVVVAGKVRKRGGALCGIEIEELQRQLEACRDRLFEKSGFQPPHADFPD</sequence>
<accession>A0A545TXP7</accession>
<dbReference type="SUPFAM" id="SSF51556">
    <property type="entry name" value="Metallo-dependent hydrolases"/>
    <property type="match status" value="1"/>
</dbReference>
<proteinExistence type="inferred from homology"/>
<evidence type="ECO:0000259" key="2">
    <source>
        <dbReference type="Pfam" id="PF01979"/>
    </source>
</evidence>
<name>A0A545TXP7_9PROT</name>
<dbReference type="InterPro" id="IPR011059">
    <property type="entry name" value="Metal-dep_hydrolase_composite"/>
</dbReference>
<dbReference type="InterPro" id="IPR050287">
    <property type="entry name" value="MTA/SAH_deaminase"/>
</dbReference>
<keyword evidence="4" id="KW-1185">Reference proteome</keyword>
<dbReference type="Proteomes" id="UP000315252">
    <property type="component" value="Unassembled WGS sequence"/>
</dbReference>
<feature type="domain" description="Amidohydrolase-related" evidence="2">
    <location>
        <begin position="63"/>
        <end position="412"/>
    </location>
</feature>
<dbReference type="GO" id="GO:0016810">
    <property type="term" value="F:hydrolase activity, acting on carbon-nitrogen (but not peptide) bonds"/>
    <property type="evidence" value="ECO:0007669"/>
    <property type="project" value="InterPro"/>
</dbReference>
<comment type="similarity">
    <text evidence="1">Belongs to the metallo-dependent hydrolases superfamily. ATZ/TRZ family.</text>
</comment>
<evidence type="ECO:0000256" key="1">
    <source>
        <dbReference type="ARBA" id="ARBA00006745"/>
    </source>
</evidence>
<keyword evidence="3" id="KW-0378">Hydrolase</keyword>
<organism evidence="3 4">
    <name type="scientific">Denitrobaculum tricleocarpae</name>
    <dbReference type="NCBI Taxonomy" id="2591009"/>
    <lineage>
        <taxon>Bacteria</taxon>
        <taxon>Pseudomonadati</taxon>
        <taxon>Pseudomonadota</taxon>
        <taxon>Alphaproteobacteria</taxon>
        <taxon>Rhodospirillales</taxon>
        <taxon>Rhodospirillaceae</taxon>
        <taxon>Denitrobaculum</taxon>
    </lineage>
</organism>
<dbReference type="EMBL" id="VHSH01000002">
    <property type="protein sequence ID" value="TQV81977.1"/>
    <property type="molecule type" value="Genomic_DNA"/>
</dbReference>
<evidence type="ECO:0000313" key="3">
    <source>
        <dbReference type="EMBL" id="TQV81977.1"/>
    </source>
</evidence>
<comment type="caution">
    <text evidence="3">The sequence shown here is derived from an EMBL/GenBank/DDBJ whole genome shotgun (WGS) entry which is preliminary data.</text>
</comment>
<reference evidence="3 4" key="1">
    <citation type="submission" date="2019-06" db="EMBL/GenBank/DDBJ databases">
        <title>Whole genome sequence for Rhodospirillaceae sp. R148.</title>
        <authorList>
            <person name="Wang G."/>
        </authorList>
    </citation>
    <scope>NUCLEOTIDE SEQUENCE [LARGE SCALE GENOMIC DNA]</scope>
    <source>
        <strain evidence="3 4">R148</strain>
    </source>
</reference>
<dbReference type="Gene3D" id="3.20.20.140">
    <property type="entry name" value="Metal-dependent hydrolases"/>
    <property type="match status" value="1"/>
</dbReference>
<protein>
    <submittedName>
        <fullName evidence="3">Amidohydrolase family protein</fullName>
    </submittedName>
</protein>
<dbReference type="RefSeq" id="WP_142895608.1">
    <property type="nucleotide sequence ID" value="NZ_ML660053.1"/>
</dbReference>
<dbReference type="Pfam" id="PF01979">
    <property type="entry name" value="Amidohydro_1"/>
    <property type="match status" value="1"/>
</dbReference>
<dbReference type="InterPro" id="IPR032466">
    <property type="entry name" value="Metal_Hydrolase"/>
</dbReference>
<gene>
    <name evidence="3" type="ORF">FKG95_07015</name>
</gene>
<dbReference type="NCBIfam" id="NF006056">
    <property type="entry name" value="PRK08204.1"/>
    <property type="match status" value="1"/>
</dbReference>
<dbReference type="InterPro" id="IPR006680">
    <property type="entry name" value="Amidohydro-rel"/>
</dbReference>
<dbReference type="Gene3D" id="2.30.40.10">
    <property type="entry name" value="Urease, subunit C, domain 1"/>
    <property type="match status" value="1"/>
</dbReference>
<evidence type="ECO:0000313" key="4">
    <source>
        <dbReference type="Proteomes" id="UP000315252"/>
    </source>
</evidence>
<dbReference type="OrthoDB" id="9796020at2"/>